<accession>A0A9X9LD42</accession>
<dbReference type="Proteomes" id="UP000269945">
    <property type="component" value="Unassembled WGS sequence"/>
</dbReference>
<feature type="signal peptide" evidence="1">
    <location>
        <begin position="1"/>
        <end position="25"/>
    </location>
</feature>
<reference evidence="2 3" key="1">
    <citation type="submission" date="2018-10" db="EMBL/GenBank/DDBJ databases">
        <authorList>
            <person name="Ekblom R."/>
            <person name="Jareborg N."/>
        </authorList>
    </citation>
    <scope>NUCLEOTIDE SEQUENCE [LARGE SCALE GENOMIC DNA]</scope>
    <source>
        <tissue evidence="2">Muscle</tissue>
    </source>
</reference>
<dbReference type="EMBL" id="CYRY02000743">
    <property type="protein sequence ID" value="VCW50271.1"/>
    <property type="molecule type" value="Genomic_DNA"/>
</dbReference>
<comment type="caution">
    <text evidence="2">The sequence shown here is derived from an EMBL/GenBank/DDBJ whole genome shotgun (WGS) entry which is preliminary data.</text>
</comment>
<keyword evidence="1" id="KW-0732">Signal</keyword>
<protein>
    <submittedName>
        <fullName evidence="2">Uncharacterized protein</fullName>
    </submittedName>
</protein>
<feature type="chain" id="PRO_5040991148" evidence="1">
    <location>
        <begin position="26"/>
        <end position="147"/>
    </location>
</feature>
<evidence type="ECO:0000313" key="3">
    <source>
        <dbReference type="Proteomes" id="UP000269945"/>
    </source>
</evidence>
<feature type="non-terminal residue" evidence="2">
    <location>
        <position position="1"/>
    </location>
</feature>
<dbReference type="AlphaFoldDB" id="A0A9X9LD42"/>
<name>A0A9X9LD42_GULGU</name>
<keyword evidence="3" id="KW-1185">Reference proteome</keyword>
<proteinExistence type="predicted"/>
<gene>
    <name evidence="2" type="ORF">BN2614_LOCUS2</name>
</gene>
<organism evidence="2 3">
    <name type="scientific">Gulo gulo</name>
    <name type="common">Wolverine</name>
    <name type="synonym">Gluton</name>
    <dbReference type="NCBI Taxonomy" id="48420"/>
    <lineage>
        <taxon>Eukaryota</taxon>
        <taxon>Metazoa</taxon>
        <taxon>Chordata</taxon>
        <taxon>Craniata</taxon>
        <taxon>Vertebrata</taxon>
        <taxon>Euteleostomi</taxon>
        <taxon>Mammalia</taxon>
        <taxon>Eutheria</taxon>
        <taxon>Laurasiatheria</taxon>
        <taxon>Carnivora</taxon>
        <taxon>Caniformia</taxon>
        <taxon>Musteloidea</taxon>
        <taxon>Mustelidae</taxon>
        <taxon>Guloninae</taxon>
        <taxon>Gulo</taxon>
    </lineage>
</organism>
<evidence type="ECO:0000313" key="2">
    <source>
        <dbReference type="EMBL" id="VCW50271.1"/>
    </source>
</evidence>
<evidence type="ECO:0000256" key="1">
    <source>
        <dbReference type="SAM" id="SignalP"/>
    </source>
</evidence>
<sequence>VVALGSRCALAALAEAGLVAPVVHGADLVAVTLWTDTCTACGQDDLWASSVRTPTRCGPSSLQPALRHPPVVLPAPCPRELTAARGSTSLGKTVLSWFPSVHYPLFLPGRVAVWPGAAPTPLWAAVSICVTGGSAAPSTLQSALRLL</sequence>